<dbReference type="GO" id="GO:0033609">
    <property type="term" value="P:oxalate metabolic process"/>
    <property type="evidence" value="ECO:0007669"/>
    <property type="project" value="InterPro"/>
</dbReference>
<keyword evidence="8" id="KW-1185">Reference proteome</keyword>
<sequence>MSLRNLFISVTCALLLASRGAAAPAASSVVSPSASSVAAPLSASSPAASSPSPALSSSETEPSSTVSAPPVSETVAPASDDPNYVAWTSDYTGTPEAIRDSLGGTVIGPQNVPLDLENPDLLAPPTTDNGLVANAKWPFSLSHNRLQTGGWARQQNVDQLPAATELAGVDMRLEAGAIRELHWHTASEWAYVTRGSVQVTAVNQLGQNFVGTANKGDLWFFPAGVPHSLQATNATEDGAEFLLVFDNGTFDEDGTFLITDWLAHTPKEVIAKNFQAPISVFNEIPGEELYIFPAASPGPDSDAPAGPYGTVPSPYTFAMSQMSATELSGGSVKIVDSHVFNISKTTAVAEVTVNPGAMRELHWHPTQDEWTYFLEGNARVTVFASSGNANTFDYQGGDIAYIPAANGHYVENIGNTTLRYLEVFKTATFQDVSLSQWLALTPPAMIEATLNINAEDLKYFSKTKSIVIGPAPVNGTANGTTAA</sequence>
<evidence type="ECO:0000256" key="4">
    <source>
        <dbReference type="SAM" id="MobiDB-lite"/>
    </source>
</evidence>
<dbReference type="Pfam" id="PF00190">
    <property type="entry name" value="Cupin_1"/>
    <property type="match status" value="2"/>
</dbReference>
<feature type="binding site" evidence="3">
    <location>
        <position position="408"/>
    </location>
    <ligand>
        <name>Mn(2+)</name>
        <dbReference type="ChEBI" id="CHEBI:29035"/>
        <label>2</label>
    </ligand>
</feature>
<dbReference type="InterPro" id="IPR017774">
    <property type="entry name" value="Bicupin_oxalate_deCO2ase/Oxase"/>
</dbReference>
<feature type="active site" description="Proton donor" evidence="2">
    <location>
        <position position="422"/>
    </location>
</feature>
<dbReference type="HOGENOM" id="CLU_030515_2_0_1"/>
<feature type="domain" description="Cupin type-1" evidence="6">
    <location>
        <begin position="139"/>
        <end position="282"/>
    </location>
</feature>
<keyword evidence="5" id="KW-0732">Signal</keyword>
<dbReference type="InterPro" id="IPR011051">
    <property type="entry name" value="RmlC_Cupin_sf"/>
</dbReference>
<evidence type="ECO:0000313" key="7">
    <source>
        <dbReference type="EMBL" id="EKM54942.1"/>
    </source>
</evidence>
<dbReference type="InterPro" id="IPR014710">
    <property type="entry name" value="RmlC-like_jellyroll"/>
</dbReference>
<dbReference type="PANTHER" id="PTHR35848:SF9">
    <property type="entry name" value="SLL1358 PROTEIN"/>
    <property type="match status" value="1"/>
</dbReference>
<comment type="cofactor">
    <cofactor evidence="3">
        <name>Mn(2+)</name>
        <dbReference type="ChEBI" id="CHEBI:29035"/>
    </cofactor>
    <text evidence="3">Binds 2 manganese ions per subunit.</text>
</comment>
<feature type="chain" id="PRO_5003885840" description="Cupin type-1 domain-containing protein" evidence="5">
    <location>
        <begin position="23"/>
        <end position="483"/>
    </location>
</feature>
<feature type="binding site" evidence="3">
    <location>
        <position position="184"/>
    </location>
    <ligand>
        <name>Mn(2+)</name>
        <dbReference type="ChEBI" id="CHEBI:29035"/>
        <label>1</label>
    </ligand>
</feature>
<feature type="binding site" evidence="3">
    <location>
        <position position="188"/>
    </location>
    <ligand>
        <name>Mn(2+)</name>
        <dbReference type="ChEBI" id="CHEBI:29035"/>
        <label>1</label>
    </ligand>
</feature>
<name>K5WWV4_PHACS</name>
<dbReference type="CDD" id="cd20304">
    <property type="entry name" value="cupin_OxDC_N"/>
    <property type="match status" value="1"/>
</dbReference>
<feature type="compositionally biased region" description="Low complexity" evidence="4">
    <location>
        <begin position="39"/>
        <end position="72"/>
    </location>
</feature>
<evidence type="ECO:0000256" key="5">
    <source>
        <dbReference type="SAM" id="SignalP"/>
    </source>
</evidence>
<feature type="binding site" evidence="3">
    <location>
        <position position="362"/>
    </location>
    <ligand>
        <name>Mn(2+)</name>
        <dbReference type="ChEBI" id="CHEBI:29035"/>
        <label>2</label>
    </ligand>
</feature>
<feature type="region of interest" description="Disordered" evidence="4">
    <location>
        <begin position="39"/>
        <end position="88"/>
    </location>
</feature>
<dbReference type="OrthoDB" id="10263073at2759"/>
<feature type="binding site" evidence="3">
    <location>
        <position position="182"/>
    </location>
    <ligand>
        <name>Mn(2+)</name>
        <dbReference type="ChEBI" id="CHEBI:29035"/>
        <label>1</label>
    </ligand>
</feature>
<dbReference type="Proteomes" id="UP000008370">
    <property type="component" value="Unassembled WGS sequence"/>
</dbReference>
<dbReference type="AlphaFoldDB" id="K5WWV4"/>
<dbReference type="GO" id="GO:0046872">
    <property type="term" value="F:metal ion binding"/>
    <property type="evidence" value="ECO:0007669"/>
    <property type="project" value="UniProtKB-KW"/>
</dbReference>
<organism evidence="7 8">
    <name type="scientific">Phanerochaete carnosa (strain HHB-10118-sp)</name>
    <name type="common">White-rot fungus</name>
    <name type="synonym">Peniophora carnosa</name>
    <dbReference type="NCBI Taxonomy" id="650164"/>
    <lineage>
        <taxon>Eukaryota</taxon>
        <taxon>Fungi</taxon>
        <taxon>Dikarya</taxon>
        <taxon>Basidiomycota</taxon>
        <taxon>Agaricomycotina</taxon>
        <taxon>Agaricomycetes</taxon>
        <taxon>Polyporales</taxon>
        <taxon>Phanerochaetaceae</taxon>
        <taxon>Phanerochaete</taxon>
    </lineage>
</organism>
<evidence type="ECO:0000259" key="6">
    <source>
        <dbReference type="SMART" id="SM00835"/>
    </source>
</evidence>
<evidence type="ECO:0000256" key="2">
    <source>
        <dbReference type="PIRSR" id="PIRSR617774-1"/>
    </source>
</evidence>
<proteinExistence type="predicted"/>
<feature type="binding site" evidence="3">
    <location>
        <position position="364"/>
    </location>
    <ligand>
        <name>Mn(2+)</name>
        <dbReference type="ChEBI" id="CHEBI:29035"/>
        <label>2</label>
    </ligand>
</feature>
<evidence type="ECO:0000256" key="3">
    <source>
        <dbReference type="PIRSR" id="PIRSR617774-2"/>
    </source>
</evidence>
<evidence type="ECO:0000313" key="8">
    <source>
        <dbReference type="Proteomes" id="UP000008370"/>
    </source>
</evidence>
<dbReference type="InterPro" id="IPR051610">
    <property type="entry name" value="GPI/OXD"/>
</dbReference>
<feature type="binding site" evidence="3">
    <location>
        <position position="369"/>
    </location>
    <ligand>
        <name>Mn(2+)</name>
        <dbReference type="ChEBI" id="CHEBI:29035"/>
        <label>2</label>
    </ligand>
</feature>
<feature type="signal peptide" evidence="5">
    <location>
        <begin position="1"/>
        <end position="22"/>
    </location>
</feature>
<dbReference type="InterPro" id="IPR006045">
    <property type="entry name" value="Cupin_1"/>
</dbReference>
<keyword evidence="1 3" id="KW-0479">Metal-binding</keyword>
<dbReference type="Gene3D" id="2.60.120.10">
    <property type="entry name" value="Jelly Rolls"/>
    <property type="match status" value="2"/>
</dbReference>
<dbReference type="SUPFAM" id="SSF51182">
    <property type="entry name" value="RmlC-like cupins"/>
    <property type="match status" value="1"/>
</dbReference>
<dbReference type="KEGG" id="pco:PHACADRAFT_142732"/>
<dbReference type="RefSeq" id="XP_007395292.1">
    <property type="nucleotide sequence ID" value="XM_007395230.1"/>
</dbReference>
<dbReference type="GeneID" id="18908569"/>
<evidence type="ECO:0000256" key="1">
    <source>
        <dbReference type="ARBA" id="ARBA00022723"/>
    </source>
</evidence>
<feature type="domain" description="Cupin type-1" evidence="6">
    <location>
        <begin position="317"/>
        <end position="458"/>
    </location>
</feature>
<gene>
    <name evidence="7" type="ORF">PHACADRAFT_142732</name>
</gene>
<dbReference type="SMART" id="SM00835">
    <property type="entry name" value="Cupin_1"/>
    <property type="match status" value="2"/>
</dbReference>
<dbReference type="EMBL" id="JH930472">
    <property type="protein sequence ID" value="EKM54942.1"/>
    <property type="molecule type" value="Genomic_DNA"/>
</dbReference>
<feature type="binding site" evidence="3">
    <location>
        <position position="227"/>
    </location>
    <ligand>
        <name>Mn(2+)</name>
        <dbReference type="ChEBI" id="CHEBI:29035"/>
        <label>1</label>
    </ligand>
</feature>
<dbReference type="InParanoid" id="K5WWV4"/>
<dbReference type="PANTHER" id="PTHR35848">
    <property type="entry name" value="OXALATE-BINDING PROTEIN"/>
    <property type="match status" value="1"/>
</dbReference>
<accession>K5WWV4</accession>
<dbReference type="CDD" id="cd20305">
    <property type="entry name" value="cupin_OxDC_C"/>
    <property type="match status" value="1"/>
</dbReference>
<protein>
    <recommendedName>
        <fullName evidence="6">Cupin type-1 domain-containing protein</fullName>
    </recommendedName>
</protein>
<dbReference type="NCBIfam" id="TIGR03404">
    <property type="entry name" value="bicupin_oxalic"/>
    <property type="match status" value="1"/>
</dbReference>
<keyword evidence="3" id="KW-0464">Manganese</keyword>
<reference evidence="7 8" key="1">
    <citation type="journal article" date="2012" name="BMC Genomics">
        <title>Comparative genomics of the white-rot fungi, Phanerochaete carnosa and P. chrysosporium, to elucidate the genetic basis of the distinct wood types they colonize.</title>
        <authorList>
            <person name="Suzuki H."/>
            <person name="MacDonald J."/>
            <person name="Syed K."/>
            <person name="Salamov A."/>
            <person name="Hori C."/>
            <person name="Aerts A."/>
            <person name="Henrissat B."/>
            <person name="Wiebenga A."/>
            <person name="vanKuyk P.A."/>
            <person name="Barry K."/>
            <person name="Lindquist E."/>
            <person name="LaButti K."/>
            <person name="Lapidus A."/>
            <person name="Lucas S."/>
            <person name="Coutinho P."/>
            <person name="Gong Y."/>
            <person name="Samejima M."/>
            <person name="Mahadevan R."/>
            <person name="Abou-Zaid M."/>
            <person name="de Vries R.P."/>
            <person name="Igarashi K."/>
            <person name="Yadav J.S."/>
            <person name="Grigoriev I.V."/>
            <person name="Master E.R."/>
        </authorList>
    </citation>
    <scope>NUCLEOTIDE SEQUENCE [LARGE SCALE GENOMIC DNA]</scope>
    <source>
        <strain evidence="7 8">HHB-10118-sp</strain>
    </source>
</reference>